<keyword evidence="3" id="KW-1185">Reference proteome</keyword>
<protein>
    <submittedName>
        <fullName evidence="2">Uncharacterized protein</fullName>
    </submittedName>
</protein>
<comment type="caution">
    <text evidence="2">The sequence shown here is derived from an EMBL/GenBank/DDBJ whole genome shotgun (WGS) entry which is preliminary data.</text>
</comment>
<evidence type="ECO:0000313" key="3">
    <source>
        <dbReference type="Proteomes" id="UP001222325"/>
    </source>
</evidence>
<feature type="region of interest" description="Disordered" evidence="1">
    <location>
        <begin position="72"/>
        <end position="106"/>
    </location>
</feature>
<evidence type="ECO:0000256" key="1">
    <source>
        <dbReference type="SAM" id="MobiDB-lite"/>
    </source>
</evidence>
<feature type="compositionally biased region" description="Low complexity" evidence="1">
    <location>
        <begin position="89"/>
        <end position="106"/>
    </location>
</feature>
<evidence type="ECO:0000313" key="2">
    <source>
        <dbReference type="EMBL" id="KAJ7069009.1"/>
    </source>
</evidence>
<proteinExistence type="predicted"/>
<gene>
    <name evidence="2" type="ORF">B0H15DRAFT_807294</name>
</gene>
<organism evidence="2 3">
    <name type="scientific">Mycena belliarum</name>
    <dbReference type="NCBI Taxonomy" id="1033014"/>
    <lineage>
        <taxon>Eukaryota</taxon>
        <taxon>Fungi</taxon>
        <taxon>Dikarya</taxon>
        <taxon>Basidiomycota</taxon>
        <taxon>Agaricomycotina</taxon>
        <taxon>Agaricomycetes</taxon>
        <taxon>Agaricomycetidae</taxon>
        <taxon>Agaricales</taxon>
        <taxon>Marasmiineae</taxon>
        <taxon>Mycenaceae</taxon>
        <taxon>Mycena</taxon>
    </lineage>
</organism>
<name>A0AAD6TNT8_9AGAR</name>
<sequence length="255" mass="27786">MHQASRAPAALPQAPAADAPTAILDHAPWSFRSSALKSQACCSAVLCALCTTPPATSATLPYVPLARVKQTSLNQPRGAARKHLPPHRTSSVPASHSPASPLPHTSSVRYGAIQHRYSRRRSGILWWRWQQRDRARGPAAPAGGWRTAFHARSGRREPVPVAAGRTTVVLPAQPSGMLATATRALLENLERIPDEDNITKIGIICFDVLQANNTYRTIASTDTILNTLQYGIQWSARRDRSKSPKMGQNFLVRAI</sequence>
<accession>A0AAD6TNT8</accession>
<reference evidence="2" key="1">
    <citation type="submission" date="2023-03" db="EMBL/GenBank/DDBJ databases">
        <title>Massive genome expansion in bonnet fungi (Mycena s.s.) driven by repeated elements and novel gene families across ecological guilds.</title>
        <authorList>
            <consortium name="Lawrence Berkeley National Laboratory"/>
            <person name="Harder C.B."/>
            <person name="Miyauchi S."/>
            <person name="Viragh M."/>
            <person name="Kuo A."/>
            <person name="Thoen E."/>
            <person name="Andreopoulos B."/>
            <person name="Lu D."/>
            <person name="Skrede I."/>
            <person name="Drula E."/>
            <person name="Henrissat B."/>
            <person name="Morin E."/>
            <person name="Kohler A."/>
            <person name="Barry K."/>
            <person name="LaButti K."/>
            <person name="Morin E."/>
            <person name="Salamov A."/>
            <person name="Lipzen A."/>
            <person name="Mereny Z."/>
            <person name="Hegedus B."/>
            <person name="Baldrian P."/>
            <person name="Stursova M."/>
            <person name="Weitz H."/>
            <person name="Taylor A."/>
            <person name="Grigoriev I.V."/>
            <person name="Nagy L.G."/>
            <person name="Martin F."/>
            <person name="Kauserud H."/>
        </authorList>
    </citation>
    <scope>NUCLEOTIDE SEQUENCE</scope>
    <source>
        <strain evidence="2">CBHHK173m</strain>
    </source>
</reference>
<dbReference type="Proteomes" id="UP001222325">
    <property type="component" value="Unassembled WGS sequence"/>
</dbReference>
<dbReference type="EMBL" id="JARJCN010000140">
    <property type="protein sequence ID" value="KAJ7069009.1"/>
    <property type="molecule type" value="Genomic_DNA"/>
</dbReference>
<dbReference type="AlphaFoldDB" id="A0AAD6TNT8"/>